<dbReference type="Proteomes" id="UP000295221">
    <property type="component" value="Unassembled WGS sequence"/>
</dbReference>
<dbReference type="EMBL" id="SLWK01000005">
    <property type="protein sequence ID" value="TCO08470.1"/>
    <property type="molecule type" value="Genomic_DNA"/>
</dbReference>
<protein>
    <submittedName>
        <fullName evidence="7">Methyl-accepting chemotaxis protein</fullName>
    </submittedName>
</protein>
<sequence>MISLLVFFSIFLGIVIPGLFYGIKYLYKGTFLHKTALVLLAYTGAISVIFYLAGRLSLWHLIWVVPIMAFLLHKGVQLFNKQLSDLLTGLSEQIKLVAKGNLTIKHEPRQGKNHDELTDVYKSLNLLVSNQSNVIKKLKRELENTKKLNEEVVQRSNDIFERVTDQAGTLEEVSSSIEEILSNIEQNAENSKQTETITKKSVDNISVINKAVDGAIGSVRQVIEKVSVINEFAMKTNLLALNAAVEAARAGEHGRGFAVVASEVKKLADNSKSTAIEINIMTNQSLKTFERSVKLLGMIVPEIQKTASYVQEIAAATEEQKTGTDQINTAVNQLNIFTQENAAAVEDLNNYSSLLDKSFSALGKTINLYKL</sequence>
<dbReference type="InterPro" id="IPR004089">
    <property type="entry name" value="MCPsignal_dom"/>
</dbReference>
<keyword evidence="5" id="KW-1133">Transmembrane helix</keyword>
<feature type="transmembrane region" description="Helical" evidence="5">
    <location>
        <begin position="35"/>
        <end position="52"/>
    </location>
</feature>
<feature type="coiled-coil region" evidence="4">
    <location>
        <begin position="121"/>
        <end position="155"/>
    </location>
</feature>
<evidence type="ECO:0000256" key="5">
    <source>
        <dbReference type="SAM" id="Phobius"/>
    </source>
</evidence>
<name>A0A4R2GIR0_9BACT</name>
<dbReference type="SUPFAM" id="SSF58104">
    <property type="entry name" value="Methyl-accepting chemotaxis protein (MCP) signaling domain"/>
    <property type="match status" value="1"/>
</dbReference>
<evidence type="ECO:0000256" key="2">
    <source>
        <dbReference type="ARBA" id="ARBA00029447"/>
    </source>
</evidence>
<keyword evidence="4" id="KW-0175">Coiled coil</keyword>
<dbReference type="SMART" id="SM00283">
    <property type="entry name" value="MA"/>
    <property type="match status" value="1"/>
</dbReference>
<comment type="similarity">
    <text evidence="2">Belongs to the methyl-accepting chemotaxis (MCP) protein family.</text>
</comment>
<evidence type="ECO:0000313" key="8">
    <source>
        <dbReference type="Proteomes" id="UP000295221"/>
    </source>
</evidence>
<keyword evidence="3" id="KW-0807">Transducer</keyword>
<dbReference type="GO" id="GO:0006935">
    <property type="term" value="P:chemotaxis"/>
    <property type="evidence" value="ECO:0007669"/>
    <property type="project" value="UniProtKB-KW"/>
</dbReference>
<dbReference type="InterPro" id="IPR051310">
    <property type="entry name" value="MCP_chemotaxis"/>
</dbReference>
<keyword evidence="5" id="KW-0812">Transmembrane</keyword>
<evidence type="ECO:0000256" key="4">
    <source>
        <dbReference type="SAM" id="Coils"/>
    </source>
</evidence>
<gene>
    <name evidence="7" type="ORF">EV194_105279</name>
</gene>
<feature type="domain" description="Methyl-accepting transducer" evidence="6">
    <location>
        <begin position="134"/>
        <end position="356"/>
    </location>
</feature>
<dbReference type="AlphaFoldDB" id="A0A4R2GIR0"/>
<dbReference type="Pfam" id="PF00015">
    <property type="entry name" value="MCPsignal"/>
    <property type="match status" value="1"/>
</dbReference>
<dbReference type="PANTHER" id="PTHR43531">
    <property type="entry name" value="PROTEIN ICFG"/>
    <property type="match status" value="1"/>
</dbReference>
<dbReference type="OrthoDB" id="1112389at2"/>
<keyword evidence="5" id="KW-0472">Membrane</keyword>
<dbReference type="PROSITE" id="PS50111">
    <property type="entry name" value="CHEMOTAXIS_TRANSDUC_2"/>
    <property type="match status" value="1"/>
</dbReference>
<dbReference type="GO" id="GO:0005886">
    <property type="term" value="C:plasma membrane"/>
    <property type="evidence" value="ECO:0007669"/>
    <property type="project" value="TreeGrafter"/>
</dbReference>
<keyword evidence="1" id="KW-0145">Chemotaxis</keyword>
<dbReference type="Gene3D" id="1.10.287.950">
    <property type="entry name" value="Methyl-accepting chemotaxis protein"/>
    <property type="match status" value="1"/>
</dbReference>
<evidence type="ECO:0000259" key="6">
    <source>
        <dbReference type="PROSITE" id="PS50111"/>
    </source>
</evidence>
<feature type="transmembrane region" description="Helical" evidence="5">
    <location>
        <begin position="6"/>
        <end position="23"/>
    </location>
</feature>
<keyword evidence="8" id="KW-1185">Reference proteome</keyword>
<dbReference type="GO" id="GO:0007165">
    <property type="term" value="P:signal transduction"/>
    <property type="evidence" value="ECO:0007669"/>
    <property type="project" value="UniProtKB-KW"/>
</dbReference>
<dbReference type="PRINTS" id="PR00260">
    <property type="entry name" value="CHEMTRNSDUCR"/>
</dbReference>
<accession>A0A4R2GIR0</accession>
<dbReference type="InterPro" id="IPR004090">
    <property type="entry name" value="Chemotax_Me-accpt_rcpt"/>
</dbReference>
<evidence type="ECO:0000313" key="7">
    <source>
        <dbReference type="EMBL" id="TCO08470.1"/>
    </source>
</evidence>
<dbReference type="PANTHER" id="PTHR43531:SF11">
    <property type="entry name" value="METHYL-ACCEPTING CHEMOTAXIS PROTEIN 3"/>
    <property type="match status" value="1"/>
</dbReference>
<comment type="caution">
    <text evidence="7">The sequence shown here is derived from an EMBL/GenBank/DDBJ whole genome shotgun (WGS) entry which is preliminary data.</text>
</comment>
<organism evidence="7 8">
    <name type="scientific">Natronoflexus pectinivorans</name>
    <dbReference type="NCBI Taxonomy" id="682526"/>
    <lineage>
        <taxon>Bacteria</taxon>
        <taxon>Pseudomonadati</taxon>
        <taxon>Bacteroidota</taxon>
        <taxon>Bacteroidia</taxon>
        <taxon>Marinilabiliales</taxon>
        <taxon>Marinilabiliaceae</taxon>
        <taxon>Natronoflexus</taxon>
    </lineage>
</organism>
<dbReference type="GO" id="GO:0004888">
    <property type="term" value="F:transmembrane signaling receptor activity"/>
    <property type="evidence" value="ECO:0007669"/>
    <property type="project" value="InterPro"/>
</dbReference>
<evidence type="ECO:0000256" key="1">
    <source>
        <dbReference type="ARBA" id="ARBA00022500"/>
    </source>
</evidence>
<dbReference type="RefSeq" id="WP_132433746.1">
    <property type="nucleotide sequence ID" value="NZ_SLWK01000005.1"/>
</dbReference>
<proteinExistence type="inferred from homology"/>
<evidence type="ECO:0000256" key="3">
    <source>
        <dbReference type="PROSITE-ProRule" id="PRU00284"/>
    </source>
</evidence>
<reference evidence="7 8" key="1">
    <citation type="submission" date="2019-03" db="EMBL/GenBank/DDBJ databases">
        <title>Genomic Encyclopedia of Type Strains, Phase IV (KMG-IV): sequencing the most valuable type-strain genomes for metagenomic binning, comparative biology and taxonomic classification.</title>
        <authorList>
            <person name="Goeker M."/>
        </authorList>
    </citation>
    <scope>NUCLEOTIDE SEQUENCE [LARGE SCALE GENOMIC DNA]</scope>
    <source>
        <strain evidence="7 8">DSM 24179</strain>
    </source>
</reference>